<evidence type="ECO:0000313" key="2">
    <source>
        <dbReference type="Proteomes" id="UP000263517"/>
    </source>
</evidence>
<name>A0A350P9C7_9ALTE</name>
<dbReference type="EMBL" id="DNAN01000677">
    <property type="protein sequence ID" value="HAW77894.1"/>
    <property type="molecule type" value="Genomic_DNA"/>
</dbReference>
<comment type="caution">
    <text evidence="1">The sequence shown here is derived from an EMBL/GenBank/DDBJ whole genome shotgun (WGS) entry which is preliminary data.</text>
</comment>
<sequence length="122" mass="13111">MDLGAPFRFAGDQINKIPGVKQVQRFLNSPLGKGINRAQSTFDALDMAQAVKEGRYRDALEDALYTFGTIPVETYKGAKAVLATPFVKPAIAATGAVLLDQRPAGGALYGPGTPYKTYKEFV</sequence>
<gene>
    <name evidence="1" type="ORF">DCW74_19430</name>
</gene>
<accession>A0A350P9C7</accession>
<proteinExistence type="predicted"/>
<reference evidence="1 2" key="1">
    <citation type="journal article" date="2018" name="Nat. Biotechnol.">
        <title>A standardized bacterial taxonomy based on genome phylogeny substantially revises the tree of life.</title>
        <authorList>
            <person name="Parks D.H."/>
            <person name="Chuvochina M."/>
            <person name="Waite D.W."/>
            <person name="Rinke C."/>
            <person name="Skarshewski A."/>
            <person name="Chaumeil P.A."/>
            <person name="Hugenholtz P."/>
        </authorList>
    </citation>
    <scope>NUCLEOTIDE SEQUENCE [LARGE SCALE GENOMIC DNA]</scope>
    <source>
        <strain evidence="1">UBA11978</strain>
    </source>
</reference>
<organism evidence="1 2">
    <name type="scientific">Alteromonas australica</name>
    <dbReference type="NCBI Taxonomy" id="589873"/>
    <lineage>
        <taxon>Bacteria</taxon>
        <taxon>Pseudomonadati</taxon>
        <taxon>Pseudomonadota</taxon>
        <taxon>Gammaproteobacteria</taxon>
        <taxon>Alteromonadales</taxon>
        <taxon>Alteromonadaceae</taxon>
        <taxon>Alteromonas/Salinimonas group</taxon>
        <taxon>Alteromonas</taxon>
    </lineage>
</organism>
<protein>
    <submittedName>
        <fullName evidence="1">Uncharacterized protein</fullName>
    </submittedName>
</protein>
<dbReference type="Proteomes" id="UP000263517">
    <property type="component" value="Unassembled WGS sequence"/>
</dbReference>
<feature type="non-terminal residue" evidence="1">
    <location>
        <position position="122"/>
    </location>
</feature>
<evidence type="ECO:0000313" key="1">
    <source>
        <dbReference type="EMBL" id="HAW77894.1"/>
    </source>
</evidence>
<dbReference type="AlphaFoldDB" id="A0A350P9C7"/>